<evidence type="ECO:0000313" key="3">
    <source>
        <dbReference type="EMBL" id="SHM78308.1"/>
    </source>
</evidence>
<accession>A0A1M7LJG9</accession>
<comment type="similarity">
    <text evidence="1">Belongs to the myoviridae tail sheath protein family.</text>
</comment>
<sequence length="542" mass="60254">MEKIKNPGVYIVEENAFPSSVVEVATAIPAFIGYTEKIPAAGADGLLRISSLREFERWFGGPADYRFRIRKATGEGDKSRSEADKKEERGEKLAKFDMHLNLIGDKEAYYVSRVGTVFRLYEAMRFFFQNGGGACYIISVGDYKDQIRDERLADGLRRLENEPEPTLVLLPDAVSLDTAEAFYSLCRKEIAHCGQMGNRMAILDVYQGYKAFQNPAGEKSVVDRFREGVGTESLSYAAAYYPWLETTIVQESELSFQNLTDDSLALLVEMISGELALTDHPENELESEAVRKERVLSMVKQLPDYTSAVVNSWDDDQDTFGKLSPANLHRTLLAMSQSYKALMGLLQKYLNQLPPAAAMAGLYTLVDSTSGVWKAPANLSLNSVMAPSVPISTEEQEYLNTPLDGKAVNAIRSFIGEGVLVWGARTLDGNSNEWRYIHVRRTVMVLEQSMLAAVKAYTFEPNQAATWITVKSMLENYLTQQWKMGALVGASPLEAFSVRVGLGETMTDEDIQSGIMRVSASVAVNRPAEFIEISFAQPMQKT</sequence>
<evidence type="ECO:0000313" key="4">
    <source>
        <dbReference type="Proteomes" id="UP000184513"/>
    </source>
</evidence>
<organism evidence="3 4">
    <name type="scientific">Cyclobacterium lianum</name>
    <dbReference type="NCBI Taxonomy" id="388280"/>
    <lineage>
        <taxon>Bacteria</taxon>
        <taxon>Pseudomonadati</taxon>
        <taxon>Bacteroidota</taxon>
        <taxon>Cytophagia</taxon>
        <taxon>Cytophagales</taxon>
        <taxon>Cyclobacteriaceae</taxon>
        <taxon>Cyclobacterium</taxon>
    </lineage>
</organism>
<dbReference type="InterPro" id="IPR020287">
    <property type="entry name" value="Tail_sheath_C"/>
</dbReference>
<name>A0A1M7LJG9_9BACT</name>
<dbReference type="EMBL" id="FRCY01000003">
    <property type="protein sequence ID" value="SHM78308.1"/>
    <property type="molecule type" value="Genomic_DNA"/>
</dbReference>
<dbReference type="STRING" id="388280.SAMN04488057_103311"/>
<dbReference type="Pfam" id="PF17482">
    <property type="entry name" value="Phage_sheath_1C"/>
    <property type="match status" value="1"/>
</dbReference>
<feature type="domain" description="Tail sheath protein C-terminal" evidence="2">
    <location>
        <begin position="431"/>
        <end position="531"/>
    </location>
</feature>
<dbReference type="PANTHER" id="PTHR35861">
    <property type="match status" value="1"/>
</dbReference>
<dbReference type="Proteomes" id="UP000184513">
    <property type="component" value="Unassembled WGS sequence"/>
</dbReference>
<evidence type="ECO:0000259" key="2">
    <source>
        <dbReference type="Pfam" id="PF17482"/>
    </source>
</evidence>
<keyword evidence="4" id="KW-1185">Reference proteome</keyword>
<gene>
    <name evidence="3" type="ORF">SAMN04488057_103311</name>
</gene>
<dbReference type="RefSeq" id="WP_073093739.1">
    <property type="nucleotide sequence ID" value="NZ_FRCY01000003.1"/>
</dbReference>
<reference evidence="3 4" key="1">
    <citation type="submission" date="2016-11" db="EMBL/GenBank/DDBJ databases">
        <authorList>
            <person name="Jaros S."/>
            <person name="Januszkiewicz K."/>
            <person name="Wedrychowicz H."/>
        </authorList>
    </citation>
    <scope>NUCLEOTIDE SEQUENCE [LARGE SCALE GENOMIC DNA]</scope>
    <source>
        <strain evidence="3 4">CGMCC 1.6102</strain>
    </source>
</reference>
<dbReference type="Gene3D" id="3.40.50.11780">
    <property type="match status" value="1"/>
</dbReference>
<dbReference type="InterPro" id="IPR052042">
    <property type="entry name" value="Tail_sheath_structural"/>
</dbReference>
<dbReference type="PANTHER" id="PTHR35861:SF1">
    <property type="entry name" value="PHAGE TAIL SHEATH PROTEIN"/>
    <property type="match status" value="1"/>
</dbReference>
<evidence type="ECO:0000256" key="1">
    <source>
        <dbReference type="ARBA" id="ARBA00008005"/>
    </source>
</evidence>
<dbReference type="OrthoDB" id="9767864at2"/>
<protein>
    <recommendedName>
        <fullName evidence="2">Tail sheath protein C-terminal domain-containing protein</fullName>
    </recommendedName>
</protein>
<proteinExistence type="inferred from homology"/>
<dbReference type="AlphaFoldDB" id="A0A1M7LJG9"/>